<evidence type="ECO:0000256" key="6">
    <source>
        <dbReference type="SAM" id="MobiDB-lite"/>
    </source>
</evidence>
<name>A0ABV1KT44_9BACL</name>
<dbReference type="Proteomes" id="UP001493487">
    <property type="component" value="Unassembled WGS sequence"/>
</dbReference>
<keyword evidence="9" id="KW-1185">Reference proteome</keyword>
<evidence type="ECO:0000256" key="3">
    <source>
        <dbReference type="ARBA" id="ARBA00023136"/>
    </source>
</evidence>
<feature type="compositionally biased region" description="Low complexity" evidence="6">
    <location>
        <begin position="25"/>
        <end position="54"/>
    </location>
</feature>
<evidence type="ECO:0000256" key="7">
    <source>
        <dbReference type="SAM" id="SignalP"/>
    </source>
</evidence>
<proteinExistence type="predicted"/>
<dbReference type="PANTHER" id="PTHR43649:SF33">
    <property type="entry name" value="POLYGALACTURONAN_RHAMNOGALACTURONAN-BINDING PROTEIN YTCQ"/>
    <property type="match status" value="1"/>
</dbReference>
<evidence type="ECO:0000256" key="5">
    <source>
        <dbReference type="ARBA" id="ARBA00023288"/>
    </source>
</evidence>
<reference evidence="8 9" key="1">
    <citation type="journal article" date="2023" name="Genome Announc.">
        <title>Pan-Genome Analyses of the Genus Cohnella and Proposal of the Novel Species Cohnella silvisoli sp. nov., Isolated from Forest Soil.</title>
        <authorList>
            <person name="Wang C."/>
            <person name="Mao L."/>
            <person name="Bao G."/>
            <person name="Zhu H."/>
        </authorList>
    </citation>
    <scope>NUCLEOTIDE SEQUENCE [LARGE SCALE GENOMIC DNA]</scope>
    <source>
        <strain evidence="8 9">NL03-T5-1</strain>
    </source>
</reference>
<dbReference type="Pfam" id="PF01547">
    <property type="entry name" value="SBP_bac_1"/>
    <property type="match status" value="1"/>
</dbReference>
<dbReference type="SUPFAM" id="SSF53850">
    <property type="entry name" value="Periplasmic binding protein-like II"/>
    <property type="match status" value="1"/>
</dbReference>
<dbReference type="InterPro" id="IPR050490">
    <property type="entry name" value="Bact_solute-bd_prot1"/>
</dbReference>
<keyword evidence="2 7" id="KW-0732">Signal</keyword>
<dbReference type="Gene3D" id="3.40.190.10">
    <property type="entry name" value="Periplasmic binding protein-like II"/>
    <property type="match status" value="1"/>
</dbReference>
<comment type="caution">
    <text evidence="8">The sequence shown here is derived from an EMBL/GenBank/DDBJ whole genome shotgun (WGS) entry which is preliminary data.</text>
</comment>
<evidence type="ECO:0000256" key="4">
    <source>
        <dbReference type="ARBA" id="ARBA00023139"/>
    </source>
</evidence>
<dbReference type="EMBL" id="JASKHM010000006">
    <property type="protein sequence ID" value="MEQ4483290.1"/>
    <property type="molecule type" value="Genomic_DNA"/>
</dbReference>
<dbReference type="InterPro" id="IPR006059">
    <property type="entry name" value="SBP"/>
</dbReference>
<keyword evidence="3" id="KW-0472">Membrane</keyword>
<organism evidence="8 9">
    <name type="scientific">Cohnella silvisoli</name>
    <dbReference type="NCBI Taxonomy" id="2873699"/>
    <lineage>
        <taxon>Bacteria</taxon>
        <taxon>Bacillati</taxon>
        <taxon>Bacillota</taxon>
        <taxon>Bacilli</taxon>
        <taxon>Bacillales</taxon>
        <taxon>Paenibacillaceae</taxon>
        <taxon>Cohnella</taxon>
    </lineage>
</organism>
<protein>
    <submittedName>
        <fullName evidence="8">Extracellular solute-binding protein</fullName>
    </submittedName>
</protein>
<feature type="chain" id="PRO_5045374682" evidence="7">
    <location>
        <begin position="19"/>
        <end position="457"/>
    </location>
</feature>
<sequence length="457" mass="49376">MSLLSLILVLAVALSACGGKNNNGNAASPSASPSESSAAPSESSAPSDSPSAADDNAEVTFVFYNTEDEIKALRDNTDPGANKTPLVIYDQLKKNYPNYKINYQNWGWAEDLDSKQRAAILSGNVPDIVRGETFIPAYASEGILEPLPDDIVQMVNPNYLIKDNDGKPVAVAAEGTIFLLFYNKELLRKSGIDPETVKLDTWDDWKKVSDAITAAGKGKFFGGGVPSHPHFGGSLRFTSIVRSIGQDFGGGDKVTIDTPANIQALQFLRDMDKNLPKGVGNNPDEGPICCTLFEKEKSLAFVINGTWAARGAIANGIDLGIAPLPVGPNGKPSNTRVGFVYSAVPKASKNKEAAFNVLRTMLSKEVQSIMASQYSVAVANQEVQNDAANVYKDYPWMQEIMKLLQTNEFQPLPVFNKNNAQIWDIINSKVIARTTISNDPIDKIVKEAQVEADSALK</sequence>
<accession>A0ABV1KT44</accession>
<keyword evidence="4" id="KW-0564">Palmitate</keyword>
<feature type="region of interest" description="Disordered" evidence="6">
    <location>
        <begin position="24"/>
        <end position="54"/>
    </location>
</feature>
<keyword evidence="5" id="KW-0449">Lipoprotein</keyword>
<dbReference type="PANTHER" id="PTHR43649">
    <property type="entry name" value="ARABINOSE-BINDING PROTEIN-RELATED"/>
    <property type="match status" value="1"/>
</dbReference>
<evidence type="ECO:0000313" key="8">
    <source>
        <dbReference type="EMBL" id="MEQ4483290.1"/>
    </source>
</evidence>
<evidence type="ECO:0000256" key="2">
    <source>
        <dbReference type="ARBA" id="ARBA00022729"/>
    </source>
</evidence>
<dbReference type="RefSeq" id="WP_232184480.1">
    <property type="nucleotide sequence ID" value="NZ_JAIOAP010000002.1"/>
</dbReference>
<evidence type="ECO:0000313" key="9">
    <source>
        <dbReference type="Proteomes" id="UP001493487"/>
    </source>
</evidence>
<keyword evidence="1" id="KW-1003">Cell membrane</keyword>
<gene>
    <name evidence="8" type="ORF">QJS35_12905</name>
</gene>
<evidence type="ECO:0000256" key="1">
    <source>
        <dbReference type="ARBA" id="ARBA00022475"/>
    </source>
</evidence>
<feature type="signal peptide" evidence="7">
    <location>
        <begin position="1"/>
        <end position="18"/>
    </location>
</feature>